<accession>A0A318TQS8</accession>
<reference evidence="2 3" key="1">
    <citation type="submission" date="2018-06" db="EMBL/GenBank/DDBJ databases">
        <title>Genomic Encyclopedia of Archaeal and Bacterial Type Strains, Phase II (KMG-II): from individual species to whole genera.</title>
        <authorList>
            <person name="Goeker M."/>
        </authorList>
    </citation>
    <scope>NUCLEOTIDE SEQUENCE [LARGE SCALE GENOMIC DNA]</scope>
    <source>
        <strain evidence="2 3">KACC 16626</strain>
    </source>
</reference>
<proteinExistence type="predicted"/>
<keyword evidence="1" id="KW-0472">Membrane</keyword>
<feature type="transmembrane region" description="Helical" evidence="1">
    <location>
        <begin position="138"/>
        <end position="159"/>
    </location>
</feature>
<evidence type="ECO:0000313" key="2">
    <source>
        <dbReference type="EMBL" id="PYF06703.1"/>
    </source>
</evidence>
<feature type="transmembrane region" description="Helical" evidence="1">
    <location>
        <begin position="88"/>
        <end position="107"/>
    </location>
</feature>
<keyword evidence="1" id="KW-0812">Transmembrane</keyword>
<dbReference type="Proteomes" id="UP000247416">
    <property type="component" value="Unassembled WGS sequence"/>
</dbReference>
<dbReference type="AlphaFoldDB" id="A0A318TQS8"/>
<sequence length="265" mass="29420">MLYRRNTAHFATFERGFSAASSQYRSLCYLPLRFLCLIVAIPLALLPSIAVPLPHRRNTTLFATFHRVSSASSAQSRSLCYLPPRSPFSIVAIPLALLPSTAFSLLYRRNTTRFATFRRGSSAPSAQYHPLCYLPPRFLCLIGAISLALLPSTAFSLLYRRNTTRFATFRRCSPASSSQYRSLCYLPPRFLCPIGAIPPSLLPSTAFPLPHRRNLARFATFHCGSSAPSSQSHPLCYLPPRSPFSIVAIPLALLQPSSYFLVQSS</sequence>
<name>A0A318TQS8_9BACL</name>
<dbReference type="EMBL" id="QJTJ01000008">
    <property type="protein sequence ID" value="PYF06703.1"/>
    <property type="molecule type" value="Genomic_DNA"/>
</dbReference>
<protein>
    <submittedName>
        <fullName evidence="2">Uncharacterized protein</fullName>
    </submittedName>
</protein>
<evidence type="ECO:0000256" key="1">
    <source>
        <dbReference type="SAM" id="Phobius"/>
    </source>
</evidence>
<keyword evidence="3" id="KW-1185">Reference proteome</keyword>
<organism evidence="2 3">
    <name type="scientific">Ureibacillus chungkukjangi</name>
    <dbReference type="NCBI Taxonomy" id="1202712"/>
    <lineage>
        <taxon>Bacteria</taxon>
        <taxon>Bacillati</taxon>
        <taxon>Bacillota</taxon>
        <taxon>Bacilli</taxon>
        <taxon>Bacillales</taxon>
        <taxon>Caryophanaceae</taxon>
        <taxon>Ureibacillus</taxon>
    </lineage>
</organism>
<comment type="caution">
    <text evidence="2">The sequence shown here is derived from an EMBL/GenBank/DDBJ whole genome shotgun (WGS) entry which is preliminary data.</text>
</comment>
<keyword evidence="1" id="KW-1133">Transmembrane helix</keyword>
<gene>
    <name evidence="2" type="ORF">BJ095_108125</name>
</gene>
<feature type="transmembrane region" description="Helical" evidence="1">
    <location>
        <begin position="32"/>
        <end position="53"/>
    </location>
</feature>
<evidence type="ECO:0000313" key="3">
    <source>
        <dbReference type="Proteomes" id="UP000247416"/>
    </source>
</evidence>